<dbReference type="EMBL" id="MU274921">
    <property type="protein sequence ID" value="KAI0086785.1"/>
    <property type="molecule type" value="Genomic_DNA"/>
</dbReference>
<evidence type="ECO:0000313" key="1">
    <source>
        <dbReference type="EMBL" id="KAI0086785.1"/>
    </source>
</evidence>
<proteinExistence type="predicted"/>
<dbReference type="Proteomes" id="UP001055072">
    <property type="component" value="Unassembled WGS sequence"/>
</dbReference>
<protein>
    <submittedName>
        <fullName evidence="1">Uncharacterized protein</fullName>
    </submittedName>
</protein>
<evidence type="ECO:0000313" key="2">
    <source>
        <dbReference type="Proteomes" id="UP001055072"/>
    </source>
</evidence>
<gene>
    <name evidence="1" type="ORF">BDY19DRAFT_329722</name>
</gene>
<comment type="caution">
    <text evidence="1">The sequence shown here is derived from an EMBL/GenBank/DDBJ whole genome shotgun (WGS) entry which is preliminary data.</text>
</comment>
<reference evidence="1" key="1">
    <citation type="journal article" date="2021" name="Environ. Microbiol.">
        <title>Gene family expansions and transcriptome signatures uncover fungal adaptations to wood decay.</title>
        <authorList>
            <person name="Hage H."/>
            <person name="Miyauchi S."/>
            <person name="Viragh M."/>
            <person name="Drula E."/>
            <person name="Min B."/>
            <person name="Chaduli D."/>
            <person name="Navarro D."/>
            <person name="Favel A."/>
            <person name="Norest M."/>
            <person name="Lesage-Meessen L."/>
            <person name="Balint B."/>
            <person name="Merenyi Z."/>
            <person name="de Eugenio L."/>
            <person name="Morin E."/>
            <person name="Martinez A.T."/>
            <person name="Baldrian P."/>
            <person name="Stursova M."/>
            <person name="Martinez M.J."/>
            <person name="Novotny C."/>
            <person name="Magnuson J.K."/>
            <person name="Spatafora J.W."/>
            <person name="Maurice S."/>
            <person name="Pangilinan J."/>
            <person name="Andreopoulos W."/>
            <person name="LaButti K."/>
            <person name="Hundley H."/>
            <person name="Na H."/>
            <person name="Kuo A."/>
            <person name="Barry K."/>
            <person name="Lipzen A."/>
            <person name="Henrissat B."/>
            <person name="Riley R."/>
            <person name="Ahrendt S."/>
            <person name="Nagy L.G."/>
            <person name="Grigoriev I.V."/>
            <person name="Martin F."/>
            <person name="Rosso M.N."/>
        </authorList>
    </citation>
    <scope>NUCLEOTIDE SEQUENCE</scope>
    <source>
        <strain evidence="1">CBS 384.51</strain>
    </source>
</reference>
<sequence>MDPLRLDRRIGIGYIRRQPVGNRQQVPTAMGFLTPTVASRKYVDLLKETSAKWANWDPPKRIRAGDFGTINRKTGEFNCEGNIYNNSQTKTIADQYPKQELAAENSFIIRSYRAKERKNAVGAEASLSSLASALLSVEVHFSKERGAFLIMHNVYMTVVPDELLAALKGNPSIKGKEVVTQTFTCNGYAQYISNGDY</sequence>
<accession>A0ACB8TXQ3</accession>
<name>A0ACB8TXQ3_9APHY</name>
<keyword evidence="2" id="KW-1185">Reference proteome</keyword>
<organism evidence="1 2">
    <name type="scientific">Irpex rosettiformis</name>
    <dbReference type="NCBI Taxonomy" id="378272"/>
    <lineage>
        <taxon>Eukaryota</taxon>
        <taxon>Fungi</taxon>
        <taxon>Dikarya</taxon>
        <taxon>Basidiomycota</taxon>
        <taxon>Agaricomycotina</taxon>
        <taxon>Agaricomycetes</taxon>
        <taxon>Polyporales</taxon>
        <taxon>Irpicaceae</taxon>
        <taxon>Irpex</taxon>
    </lineage>
</organism>